<reference evidence="2" key="1">
    <citation type="submission" date="2015-06" db="UniProtKB">
        <authorList>
            <consortium name="EnsemblPlants"/>
        </authorList>
    </citation>
    <scope>IDENTIFICATION</scope>
</reference>
<keyword evidence="1" id="KW-0472">Membrane</keyword>
<sequence length="83" mass="10070">MYVRRFLYCFSAVNFETWHLELIAGLVIIISSSRYILLQTWPDFRYSSETANRQVYTTLQSVFPFCFIFLLMKVCHWQIQFLK</sequence>
<dbReference type="STRING" id="4538.I1PU51"/>
<evidence type="ECO:0000313" key="3">
    <source>
        <dbReference type="Proteomes" id="UP000007306"/>
    </source>
</evidence>
<keyword evidence="1" id="KW-1133">Transmembrane helix</keyword>
<dbReference type="EnsemblPlants" id="ORGLA05G0089900.1">
    <property type="protein sequence ID" value="ORGLA05G0089900.1"/>
    <property type="gene ID" value="ORGLA05G0089900"/>
</dbReference>
<proteinExistence type="predicted"/>
<evidence type="ECO:0000256" key="1">
    <source>
        <dbReference type="SAM" id="Phobius"/>
    </source>
</evidence>
<dbReference type="AlphaFoldDB" id="I1PU51"/>
<keyword evidence="3" id="KW-1185">Reference proteome</keyword>
<organism evidence="2 3">
    <name type="scientific">Oryza glaberrima</name>
    <name type="common">African rice</name>
    <dbReference type="NCBI Taxonomy" id="4538"/>
    <lineage>
        <taxon>Eukaryota</taxon>
        <taxon>Viridiplantae</taxon>
        <taxon>Streptophyta</taxon>
        <taxon>Embryophyta</taxon>
        <taxon>Tracheophyta</taxon>
        <taxon>Spermatophyta</taxon>
        <taxon>Magnoliopsida</taxon>
        <taxon>Liliopsida</taxon>
        <taxon>Poales</taxon>
        <taxon>Poaceae</taxon>
        <taxon>BOP clade</taxon>
        <taxon>Oryzoideae</taxon>
        <taxon>Oryzeae</taxon>
        <taxon>Oryzinae</taxon>
        <taxon>Oryza</taxon>
    </lineage>
</organism>
<keyword evidence="1" id="KW-0812">Transmembrane</keyword>
<accession>I1PU51</accession>
<reference evidence="2 3" key="2">
    <citation type="submission" date="2018-04" db="EMBL/GenBank/DDBJ databases">
        <title>OglaRS2 (Oryza glaberrima Reference Sequence Version 2).</title>
        <authorList>
            <person name="Zhang J."/>
            <person name="Kudrna D."/>
            <person name="Lee S."/>
            <person name="Talag J."/>
            <person name="Rajasekar S."/>
            <person name="Wing R.A."/>
        </authorList>
    </citation>
    <scope>NUCLEOTIDE SEQUENCE [LARGE SCALE GENOMIC DNA]</scope>
    <source>
        <strain evidence="2 3">cv. IRGC 96717</strain>
    </source>
</reference>
<feature type="transmembrane region" description="Helical" evidence="1">
    <location>
        <begin position="57"/>
        <end position="75"/>
    </location>
</feature>
<dbReference type="HOGENOM" id="CLU_2546333_0_0_1"/>
<feature type="transmembrane region" description="Helical" evidence="1">
    <location>
        <begin position="20"/>
        <end position="37"/>
    </location>
</feature>
<protein>
    <submittedName>
        <fullName evidence="2">Uncharacterized protein</fullName>
    </submittedName>
</protein>
<dbReference type="Gramene" id="ORGLA05G0089900.1">
    <property type="protein sequence ID" value="ORGLA05G0089900.1"/>
    <property type="gene ID" value="ORGLA05G0089900"/>
</dbReference>
<dbReference type="Proteomes" id="UP000007306">
    <property type="component" value="Chromosome 5"/>
</dbReference>
<evidence type="ECO:0000313" key="2">
    <source>
        <dbReference type="EnsemblPlants" id="ORGLA05G0089900.1"/>
    </source>
</evidence>
<name>I1PU51_ORYGL</name>